<protein>
    <recommendedName>
        <fullName evidence="2">Minor tail protein</fullName>
    </recommendedName>
</protein>
<sequence>MAGMSLATTAFAKAAIGSTEIQKISIGTTEIWSAAPPPTVDFDAVSSFSSALGDLSYSFSATAGARVFVAVHLLGNNTVASVTYGGNAMTLVTGAEQTMNNSASSGYLRVYTLASAPGGSQTVEVDRNGANWAASFAISYLNVASVGTVSTAAGTGTSPSHSISAPPANGRVFQAFDWYSGNVSLTPSGGTGRLNDRGTAGGMAARDSSAAYSFTGTISSTGSPWASIAIPMTPVT</sequence>
<evidence type="ECO:0000313" key="1">
    <source>
        <dbReference type="EMBL" id="XCH44052.1"/>
    </source>
</evidence>
<evidence type="ECO:0008006" key="2">
    <source>
        <dbReference type="Google" id="ProtNLM"/>
    </source>
</evidence>
<proteinExistence type="predicted"/>
<name>A0AAU8GQ03_9VIRU</name>
<organism evidence="1">
    <name type="scientific">Mycobacterium phage QTRlifeCrisis</name>
    <dbReference type="NCBI Taxonomy" id="3136627"/>
    <lineage>
        <taxon>Viruses</taxon>
    </lineage>
</organism>
<reference evidence="1" key="1">
    <citation type="submission" date="2024-05" db="EMBL/GenBank/DDBJ databases">
        <authorList>
            <person name="Hoffpauir A."/>
            <person name="Koss R."/>
            <person name="Kumar R."/>
            <person name="Plichta A."/>
            <person name="Hutchison K.W."/>
            <person name="Molloy S.D."/>
            <person name="Viland M.D."/>
            <person name="Lewis C.M."/>
            <person name="Garlena R.A."/>
            <person name="Russell D.A."/>
            <person name="Jacobs-Sera D."/>
            <person name="Hatfull G.F."/>
        </authorList>
    </citation>
    <scope>NUCLEOTIDE SEQUENCE</scope>
</reference>
<dbReference type="EMBL" id="PP758914">
    <property type="protein sequence ID" value="XCH44052.1"/>
    <property type="molecule type" value="Genomic_DNA"/>
</dbReference>
<accession>A0AAU8GQ03</accession>
<gene>
    <name evidence="1" type="primary">5</name>
    <name evidence="1" type="ORF">SEA_QTRLIFECRISIS_5</name>
</gene>